<dbReference type="GO" id="GO:0004672">
    <property type="term" value="F:protein kinase activity"/>
    <property type="evidence" value="ECO:0007669"/>
    <property type="project" value="InterPro"/>
</dbReference>
<dbReference type="SMART" id="SM00745">
    <property type="entry name" value="MIT"/>
    <property type="match status" value="1"/>
</dbReference>
<evidence type="ECO:0008006" key="6">
    <source>
        <dbReference type="Google" id="ProtNLM"/>
    </source>
</evidence>
<dbReference type="PANTHER" id="PTHR15508">
    <property type="entry name" value="RIBOSOMAL PROTEIN S6 KINASE"/>
    <property type="match status" value="1"/>
</dbReference>
<feature type="region of interest" description="Disordered" evidence="1">
    <location>
        <begin position="197"/>
        <end position="232"/>
    </location>
</feature>
<dbReference type="Proteomes" id="UP000827092">
    <property type="component" value="Unassembled WGS sequence"/>
</dbReference>
<dbReference type="Gene3D" id="1.20.58.80">
    <property type="entry name" value="Phosphotransferase system, lactose/cellobiose-type IIA subunit"/>
    <property type="match status" value="1"/>
</dbReference>
<dbReference type="Pfam" id="PF00069">
    <property type="entry name" value="Pkinase"/>
    <property type="match status" value="1"/>
</dbReference>
<dbReference type="PANTHER" id="PTHR15508:SF8">
    <property type="entry name" value="LD24550P"/>
    <property type="match status" value="1"/>
</dbReference>
<keyword evidence="5" id="KW-1185">Reference proteome</keyword>
<gene>
    <name evidence="4" type="ORF">JTE90_028183</name>
</gene>
<dbReference type="Gene3D" id="1.10.510.10">
    <property type="entry name" value="Transferase(Phosphotransferase) domain 1"/>
    <property type="match status" value="1"/>
</dbReference>
<organism evidence="4 5">
    <name type="scientific">Oedothorax gibbosus</name>
    <dbReference type="NCBI Taxonomy" id="931172"/>
    <lineage>
        <taxon>Eukaryota</taxon>
        <taxon>Metazoa</taxon>
        <taxon>Ecdysozoa</taxon>
        <taxon>Arthropoda</taxon>
        <taxon>Chelicerata</taxon>
        <taxon>Arachnida</taxon>
        <taxon>Araneae</taxon>
        <taxon>Araneomorphae</taxon>
        <taxon>Entelegynae</taxon>
        <taxon>Araneoidea</taxon>
        <taxon>Linyphiidae</taxon>
        <taxon>Erigoninae</taxon>
        <taxon>Oedothorax</taxon>
    </lineage>
</organism>
<reference evidence="4 5" key="1">
    <citation type="journal article" date="2022" name="Nat. Ecol. Evol.">
        <title>A masculinizing supergene underlies an exaggerated male reproductive morph in a spider.</title>
        <authorList>
            <person name="Hendrickx F."/>
            <person name="De Corte Z."/>
            <person name="Sonet G."/>
            <person name="Van Belleghem S.M."/>
            <person name="Kostlbacher S."/>
            <person name="Vangestel C."/>
        </authorList>
    </citation>
    <scope>NUCLEOTIDE SEQUENCE [LARGE SCALE GENOMIC DNA]</scope>
    <source>
        <strain evidence="4">W744_W776</strain>
    </source>
</reference>
<dbReference type="Pfam" id="PF00787">
    <property type="entry name" value="PX"/>
    <property type="match status" value="1"/>
</dbReference>
<dbReference type="PROSITE" id="PS50195">
    <property type="entry name" value="PX"/>
    <property type="match status" value="1"/>
</dbReference>
<dbReference type="SMART" id="SM00220">
    <property type="entry name" value="S_TKc"/>
    <property type="match status" value="1"/>
</dbReference>
<dbReference type="InterPro" id="IPR011009">
    <property type="entry name" value="Kinase-like_dom_sf"/>
</dbReference>
<evidence type="ECO:0000259" key="2">
    <source>
        <dbReference type="PROSITE" id="PS50011"/>
    </source>
</evidence>
<dbReference type="SUPFAM" id="SSF116846">
    <property type="entry name" value="MIT domain"/>
    <property type="match status" value="1"/>
</dbReference>
<name>A0AAV6UEB5_9ARAC</name>
<dbReference type="Gene3D" id="3.30.1520.10">
    <property type="entry name" value="Phox-like domain"/>
    <property type="match status" value="1"/>
</dbReference>
<accession>A0AAV6UEB5</accession>
<dbReference type="Pfam" id="PF04212">
    <property type="entry name" value="MIT"/>
    <property type="match status" value="1"/>
</dbReference>
<dbReference type="InterPro" id="IPR036181">
    <property type="entry name" value="MIT_dom_sf"/>
</dbReference>
<dbReference type="InterPro" id="IPR036871">
    <property type="entry name" value="PX_dom_sf"/>
</dbReference>
<dbReference type="GO" id="GO:0005524">
    <property type="term" value="F:ATP binding"/>
    <property type="evidence" value="ECO:0007669"/>
    <property type="project" value="InterPro"/>
</dbReference>
<dbReference type="InterPro" id="IPR000719">
    <property type="entry name" value="Prot_kinase_dom"/>
</dbReference>
<feature type="domain" description="PX" evidence="3">
    <location>
        <begin position="6"/>
        <end position="129"/>
    </location>
</feature>
<sequence>MSKKTKDPWVRIIDVSEPVLHKKGYTLYKVTSKVFPKNSVEAVTEVTVWKRYNDFKKLHKALSTLHQNLYLKDTFPPFAKTRIFGRFQPDVIEERRQSAHQLLQFAANCSPLFTSQVFVKFFEDGYCVENPNANIFIDEDKLDKVLQPQPPTKINEHFDHTLAESNEGINTSLNNGLKEPITPLGGIWQHHQVPDNISVSSQCTDDDDRTTFTDDESNTSRPSLNLSEFDPLLQRTKTDSASKSGAVQQEMCNSWLLSALQSCSGVEGERDLENIMEFPTPFGDFEVLEEPVMEPYVEQVDTTDNGDKEENCFSFDFPAPVAQEALETTDFDPLEIKTDDPFEDDSYNCDRFAMTPNSDKKSPTKRPSFVVLASKYVSSAQESEGLGHYKEAFDSYKKAIDVLLQGCQNDNNSEIQDSIKKKVLLYLMRAEELYETKLPKLDSKEDMPSVLPNLSLSSSKKSITIRGNAQDLNKYKVLGVLDKVLLVLDVSTNSTFIVKTLYKSPNSQVPSSDPTLSQTIPFVVRLHQVYETNYALFLILEHATGGRLWDYVSSFLQRSPLSPCNDGTCLYVESKTKVELCNVYSGKKVQEISSEPEVAVDVSNIEERMANLKNSNDSDLTPSENCPTSYIALFKKYADTSQKDENVSLAKYKKLNASFSDRTRLSEFNKSDEIQSDIPKKLNLLPPPISGKTRLSSSTGSLETTFSQKACNLDALNAMDEVVENMTAFKSHLPESCVKMWAAEIVLALEALHHLGIIWRDFNPHNILLGEEGHILLTYQRKWKNVDFFVDEVAKRNLFCAPEIGSIYPITPDCDWWSLGAILFELLTGQSLKSCHPTGITRHTVLNFPTDVSSDAKDFIVKLLQYNPTERLGSGIYGVEEIKSHPFFRDIDWRSLYR</sequence>
<evidence type="ECO:0000256" key="1">
    <source>
        <dbReference type="SAM" id="MobiDB-lite"/>
    </source>
</evidence>
<dbReference type="InterPro" id="IPR051866">
    <property type="entry name" value="Intracell_Sig-Traffick_Protein"/>
</dbReference>
<dbReference type="Gene3D" id="3.30.200.20">
    <property type="entry name" value="Phosphorylase Kinase, domain 1"/>
    <property type="match status" value="1"/>
</dbReference>
<feature type="compositionally biased region" description="Acidic residues" evidence="1">
    <location>
        <begin position="204"/>
        <end position="217"/>
    </location>
</feature>
<evidence type="ECO:0000313" key="4">
    <source>
        <dbReference type="EMBL" id="KAG8182339.1"/>
    </source>
</evidence>
<feature type="domain" description="Protein kinase" evidence="2">
    <location>
        <begin position="470"/>
        <end position="888"/>
    </location>
</feature>
<dbReference type="GO" id="GO:0035091">
    <property type="term" value="F:phosphatidylinositol binding"/>
    <property type="evidence" value="ECO:0007669"/>
    <property type="project" value="InterPro"/>
</dbReference>
<dbReference type="InterPro" id="IPR007330">
    <property type="entry name" value="MIT_dom"/>
</dbReference>
<comment type="caution">
    <text evidence="4">The sequence shown here is derived from an EMBL/GenBank/DDBJ whole genome shotgun (WGS) entry which is preliminary data.</text>
</comment>
<evidence type="ECO:0000313" key="5">
    <source>
        <dbReference type="Proteomes" id="UP000827092"/>
    </source>
</evidence>
<dbReference type="AlphaFoldDB" id="A0AAV6UEB5"/>
<dbReference type="CDD" id="cd06881">
    <property type="entry name" value="PX_SNX15_like"/>
    <property type="match status" value="1"/>
</dbReference>
<proteinExistence type="predicted"/>
<protein>
    <recommendedName>
        <fullName evidence="6">Ribosomal protein S6 kinase delta-1</fullName>
    </recommendedName>
</protein>
<dbReference type="PROSITE" id="PS50011">
    <property type="entry name" value="PROTEIN_KINASE_DOM"/>
    <property type="match status" value="1"/>
</dbReference>
<dbReference type="SUPFAM" id="SSF64268">
    <property type="entry name" value="PX domain"/>
    <property type="match status" value="1"/>
</dbReference>
<evidence type="ECO:0000259" key="3">
    <source>
        <dbReference type="PROSITE" id="PS50195"/>
    </source>
</evidence>
<dbReference type="SMART" id="SM00312">
    <property type="entry name" value="PX"/>
    <property type="match status" value="1"/>
</dbReference>
<dbReference type="SUPFAM" id="SSF56112">
    <property type="entry name" value="Protein kinase-like (PK-like)"/>
    <property type="match status" value="1"/>
</dbReference>
<dbReference type="InterPro" id="IPR001683">
    <property type="entry name" value="PX_dom"/>
</dbReference>
<dbReference type="EMBL" id="JAFNEN010000467">
    <property type="protein sequence ID" value="KAG8182339.1"/>
    <property type="molecule type" value="Genomic_DNA"/>
</dbReference>